<proteinExistence type="predicted"/>
<dbReference type="OrthoDB" id="7614910at2"/>
<evidence type="ECO:0000313" key="2">
    <source>
        <dbReference type="EMBL" id="TNC34625.1"/>
    </source>
</evidence>
<organism evidence="2 3">
    <name type="scientific">Mumia zhuanghuii</name>
    <dbReference type="NCBI Taxonomy" id="2585211"/>
    <lineage>
        <taxon>Bacteria</taxon>
        <taxon>Bacillati</taxon>
        <taxon>Actinomycetota</taxon>
        <taxon>Actinomycetes</taxon>
        <taxon>Propionibacteriales</taxon>
        <taxon>Nocardioidaceae</taxon>
        <taxon>Mumia</taxon>
    </lineage>
</organism>
<dbReference type="RefSeq" id="WP_139107021.1">
    <property type="nucleotide sequence ID" value="NZ_VDFR01000154.1"/>
</dbReference>
<dbReference type="InterPro" id="IPR037473">
    <property type="entry name" value="Lcp-like"/>
</dbReference>
<dbReference type="Pfam" id="PF09995">
    <property type="entry name" value="MPAB_Lcp_cat"/>
    <property type="match status" value="1"/>
</dbReference>
<feature type="domain" description="ER-bound oxygenase mpaB/mpaB'/Rubber oxygenase catalytic" evidence="1">
    <location>
        <begin position="157"/>
        <end position="353"/>
    </location>
</feature>
<reference evidence="2 3" key="1">
    <citation type="submission" date="2019-05" db="EMBL/GenBank/DDBJ databases">
        <title>Mumia sp. nov., isolated from the intestinal contents of plateau pika (Ochotona curzoniae) in the Qinghai-Tibet plateau of China.</title>
        <authorList>
            <person name="Tian Z."/>
        </authorList>
    </citation>
    <scope>NUCLEOTIDE SEQUENCE [LARGE SCALE GENOMIC DNA]</scope>
    <source>
        <strain evidence="3">527</strain>
    </source>
</reference>
<accession>A0A5C4MG85</accession>
<dbReference type="GO" id="GO:0016491">
    <property type="term" value="F:oxidoreductase activity"/>
    <property type="evidence" value="ECO:0007669"/>
    <property type="project" value="InterPro"/>
</dbReference>
<gene>
    <name evidence="2" type="ORF">FHE65_27740</name>
</gene>
<dbReference type="AlphaFoldDB" id="A0A5C4MG85"/>
<dbReference type="PANTHER" id="PTHR37539:SF1">
    <property type="entry name" value="ER-BOUND OXYGENASE MPAB_MPAB'_RUBBER OXYGENASE CATALYTIC DOMAIN-CONTAINING PROTEIN"/>
    <property type="match status" value="1"/>
</dbReference>
<comment type="caution">
    <text evidence="2">The sequence shown here is derived from an EMBL/GenBank/DDBJ whole genome shotgun (WGS) entry which is preliminary data.</text>
</comment>
<dbReference type="EMBL" id="VDFR01000154">
    <property type="protein sequence ID" value="TNC34625.1"/>
    <property type="molecule type" value="Genomic_DNA"/>
</dbReference>
<dbReference type="PANTHER" id="PTHR37539">
    <property type="entry name" value="SECRETED PROTEIN-RELATED"/>
    <property type="match status" value="1"/>
</dbReference>
<protein>
    <submittedName>
        <fullName evidence="2">DUF2236 domain-containing protein</fullName>
    </submittedName>
</protein>
<evidence type="ECO:0000313" key="3">
    <source>
        <dbReference type="Proteomes" id="UP000306740"/>
    </source>
</evidence>
<name>A0A5C4MG85_9ACTN</name>
<dbReference type="InterPro" id="IPR018713">
    <property type="entry name" value="MPAB/Lcp_cat_dom"/>
</dbReference>
<dbReference type="Proteomes" id="UP000306740">
    <property type="component" value="Unassembled WGS sequence"/>
</dbReference>
<sequence length="410" mass="45256">MTTNAYVSGTPLSPAFPTRYREAEARSARIARPLKLVGGVREVDEDLMARLGAGFLLCDEVGDRLAEAMRMRAGEPGRVSMRDFSTRLDGGPGALADPPPALADFFAAVEATPDWVDHALIAEGGRVARRLGRNAADVLLQLSLIGGYRFGGPTDLLVATGGLTGDMTRRRIAETQKWSVAIMQPDALLPYAEGWRLTVHVRAMHALVNRAFSESWDVERWGLPINQTDQAATLGLFDGVLLLGSRALGVPITRAESHAVMHLWKYVGWLMGVDDQWLVDSERERHRLNYHVVRAQADITAAGPELAQAIMATVGAMPYGRFRRERTLSMLTAFLGVRSMRELGLPVRLPWATVTAIAANTVRYRVLHRGEVGKRRLERWGDRVAQRVLHDYYGDSEQDVGALDTPTRGR</sequence>
<evidence type="ECO:0000259" key="1">
    <source>
        <dbReference type="Pfam" id="PF09995"/>
    </source>
</evidence>